<proteinExistence type="predicted"/>
<feature type="domain" description="A9CJY8-like N-terminal" evidence="2">
    <location>
        <begin position="24"/>
        <end position="64"/>
    </location>
</feature>
<dbReference type="InterPro" id="IPR027795">
    <property type="entry name" value="CASTOR_ACT_dom"/>
</dbReference>
<dbReference type="PANTHER" id="PTHR31131:SF6">
    <property type="entry name" value="CASTOR ACT DOMAIN-CONTAINING PROTEIN"/>
    <property type="match status" value="1"/>
</dbReference>
<dbReference type="KEGG" id="ifn:GM661_15315"/>
<evidence type="ECO:0000313" key="3">
    <source>
        <dbReference type="EMBL" id="QTL99228.1"/>
    </source>
</evidence>
<dbReference type="InterPro" id="IPR051719">
    <property type="entry name" value="CASTOR_mTORC1"/>
</dbReference>
<protein>
    <submittedName>
        <fullName evidence="3">ACT domain-containing protein</fullName>
    </submittedName>
</protein>
<dbReference type="InterPro" id="IPR016540">
    <property type="entry name" value="UCP008459"/>
</dbReference>
<sequence length="136" mass="15143">MICNQQGGIYVEKLSLKVLPKRLAVCSVDKDRPIPKWVLESRDFYSITRTRNELSIVSAEESVPVGVKSEKGWAAIEVEGPLGFDLIGIVSSLTTVLAENEISVFVLSTYNTDYILIKEENLKTAKTVLSKFYLVS</sequence>
<dbReference type="SUPFAM" id="SSF55021">
    <property type="entry name" value="ACT-like"/>
    <property type="match status" value="2"/>
</dbReference>
<dbReference type="AlphaFoldDB" id="A0A8A7KHH9"/>
<evidence type="ECO:0000313" key="4">
    <source>
        <dbReference type="Proteomes" id="UP000665020"/>
    </source>
</evidence>
<keyword evidence="4" id="KW-1185">Reference proteome</keyword>
<dbReference type="PIRSF" id="PIRSF008459">
    <property type="entry name" value="UCP008459"/>
    <property type="match status" value="1"/>
</dbReference>
<dbReference type="InterPro" id="IPR045865">
    <property type="entry name" value="ACT-like_dom_sf"/>
</dbReference>
<evidence type="ECO:0000259" key="2">
    <source>
        <dbReference type="Pfam" id="PF21631"/>
    </source>
</evidence>
<dbReference type="Gene3D" id="3.30.2130.10">
    <property type="entry name" value="VC0802-like"/>
    <property type="match status" value="1"/>
</dbReference>
<dbReference type="Proteomes" id="UP000665020">
    <property type="component" value="Chromosome"/>
</dbReference>
<accession>A0A8A7KHH9</accession>
<dbReference type="InterPro" id="IPR049447">
    <property type="entry name" value="A9CJY8-like_N"/>
</dbReference>
<evidence type="ECO:0000259" key="1">
    <source>
        <dbReference type="Pfam" id="PF13840"/>
    </source>
</evidence>
<reference evidence="3" key="1">
    <citation type="submission" date="2019-12" db="EMBL/GenBank/DDBJ databases">
        <authorList>
            <person name="zhang j."/>
            <person name="sun C.M."/>
        </authorList>
    </citation>
    <scope>NUCLEOTIDE SEQUENCE</scope>
    <source>
        <strain evidence="3">NS-1</strain>
    </source>
</reference>
<organism evidence="3 4">
    <name type="scientific">Iocasia fonsfrigidae</name>
    <dbReference type="NCBI Taxonomy" id="2682810"/>
    <lineage>
        <taxon>Bacteria</taxon>
        <taxon>Bacillati</taxon>
        <taxon>Bacillota</taxon>
        <taxon>Clostridia</taxon>
        <taxon>Halanaerobiales</taxon>
        <taxon>Halanaerobiaceae</taxon>
        <taxon>Iocasia</taxon>
    </lineage>
</organism>
<gene>
    <name evidence="3" type="ORF">GM661_15315</name>
</gene>
<dbReference type="Pfam" id="PF13840">
    <property type="entry name" value="ACT_7"/>
    <property type="match status" value="1"/>
</dbReference>
<name>A0A8A7KHH9_9FIRM</name>
<feature type="domain" description="CASTOR ACT" evidence="1">
    <location>
        <begin position="69"/>
        <end position="130"/>
    </location>
</feature>
<dbReference type="Pfam" id="PF21631">
    <property type="entry name" value="A9CJY8-like_N"/>
    <property type="match status" value="1"/>
</dbReference>
<dbReference type="PANTHER" id="PTHR31131">
    <property type="entry name" value="CHROMOSOME 1, WHOLE GENOME SHOTGUN SEQUENCE"/>
    <property type="match status" value="1"/>
</dbReference>
<dbReference type="EMBL" id="CP046640">
    <property type="protein sequence ID" value="QTL99228.1"/>
    <property type="molecule type" value="Genomic_DNA"/>
</dbReference>